<keyword evidence="6" id="KW-1185">Reference proteome</keyword>
<proteinExistence type="inferred from homology"/>
<dbReference type="GO" id="GO:0005829">
    <property type="term" value="C:cytosol"/>
    <property type="evidence" value="ECO:0007669"/>
    <property type="project" value="TreeGrafter"/>
</dbReference>
<keyword evidence="2" id="KW-0560">Oxidoreductase</keyword>
<dbReference type="Proteomes" id="UP000252733">
    <property type="component" value="Unassembled WGS sequence"/>
</dbReference>
<dbReference type="Gene3D" id="1.20.1090.10">
    <property type="entry name" value="Dehydroquinate synthase-like - alpha domain"/>
    <property type="match status" value="1"/>
</dbReference>
<sequence>MQNFNYHVPTKILFGKDKVADTAKEIKAHGSRVLLTYGGGSVKRIGLYDQVVKQLKENDLFFVELPGIQPNPRVTSVRDGVKLCRENNIDFILAIGGGSVIDASKAIAAAVNYEGDAWDFPMQKARVENPLPLGTVLTLAATGSEMNGNAVITNEETQEKRGMGSPLLVPKFSVLDPTYTFSVNQYHTAAGTVDIMSHIFENYFAPGEGTFVQDTIAESILKTCIKYGPIALEEPENYEARANLLWAGSLALNGLTLTGKKTGDWATHGIEHEVSAIYDLTHGAGLAIIHPVWMQYVLNEETAPKFAQMARNVWKVEEPDDRKAAEKGINAVRAFFNSLGMPATLSEAQIPGDHFDEMGKKACIFGKIGSFRRLDAEDVVAILKRAL</sequence>
<comment type="caution">
    <text evidence="5">The sequence shown here is derived from an EMBL/GenBank/DDBJ whole genome shotgun (WGS) entry which is preliminary data.</text>
</comment>
<accession>A0A2T0XME9</accession>
<evidence type="ECO:0000256" key="1">
    <source>
        <dbReference type="ARBA" id="ARBA00007358"/>
    </source>
</evidence>
<gene>
    <name evidence="5" type="ORF">DFO77_103202</name>
</gene>
<comment type="similarity">
    <text evidence="1">Belongs to the iron-containing alcohol dehydrogenase family.</text>
</comment>
<name>A0A2T0XME9_9BACT</name>
<dbReference type="PANTHER" id="PTHR43633:SF1">
    <property type="entry name" value="ALCOHOL DEHYDROGENASE YQHD"/>
    <property type="match status" value="1"/>
</dbReference>
<dbReference type="Pfam" id="PF25137">
    <property type="entry name" value="ADH_Fe_C"/>
    <property type="match status" value="1"/>
</dbReference>
<dbReference type="PROSITE" id="PS00060">
    <property type="entry name" value="ADH_IRON_2"/>
    <property type="match status" value="1"/>
</dbReference>
<evidence type="ECO:0000259" key="3">
    <source>
        <dbReference type="Pfam" id="PF00465"/>
    </source>
</evidence>
<dbReference type="AlphaFoldDB" id="A0A2T0XME9"/>
<reference evidence="5 6" key="1">
    <citation type="submission" date="2018-07" db="EMBL/GenBank/DDBJ databases">
        <title>Freshwater and sediment microbial communities from various areas in North America, analyzing microbe dynamics in response to fracking.</title>
        <authorList>
            <person name="Lamendella R."/>
        </authorList>
    </citation>
    <scope>NUCLEOTIDE SEQUENCE [LARGE SCALE GENOMIC DNA]</scope>
    <source>
        <strain evidence="5 6">160A</strain>
    </source>
</reference>
<dbReference type="InterPro" id="IPR056798">
    <property type="entry name" value="ADH_Fe_C"/>
</dbReference>
<dbReference type="GO" id="GO:0008106">
    <property type="term" value="F:alcohol dehydrogenase (NADP+) activity"/>
    <property type="evidence" value="ECO:0007669"/>
    <property type="project" value="TreeGrafter"/>
</dbReference>
<dbReference type="InterPro" id="IPR001670">
    <property type="entry name" value="ADH_Fe/GldA"/>
</dbReference>
<dbReference type="Gene3D" id="3.40.50.1970">
    <property type="match status" value="1"/>
</dbReference>
<dbReference type="InterPro" id="IPR044731">
    <property type="entry name" value="BDH-like"/>
</dbReference>
<protein>
    <recommendedName>
        <fullName evidence="7">Alcohol dehydrogenase iron-type/glycerol dehydrogenase GldA domain-containing protein</fullName>
    </recommendedName>
</protein>
<feature type="domain" description="Fe-containing alcohol dehydrogenase-like C-terminal" evidence="4">
    <location>
        <begin position="188"/>
        <end position="387"/>
    </location>
</feature>
<dbReference type="STRING" id="1168289.GCA_000259075_01839"/>
<evidence type="ECO:0000259" key="4">
    <source>
        <dbReference type="Pfam" id="PF25137"/>
    </source>
</evidence>
<evidence type="ECO:0000313" key="5">
    <source>
        <dbReference type="EMBL" id="RCW38730.1"/>
    </source>
</evidence>
<dbReference type="PANTHER" id="PTHR43633">
    <property type="entry name" value="ALCOHOL DEHYDROGENASE YQHD"/>
    <property type="match status" value="1"/>
</dbReference>
<dbReference type="InterPro" id="IPR018211">
    <property type="entry name" value="ADH_Fe_CS"/>
</dbReference>
<dbReference type="GO" id="GO:1990362">
    <property type="term" value="F:butanol dehydrogenase (NAD+) activity"/>
    <property type="evidence" value="ECO:0007669"/>
    <property type="project" value="InterPro"/>
</dbReference>
<evidence type="ECO:0000256" key="2">
    <source>
        <dbReference type="ARBA" id="ARBA00023002"/>
    </source>
</evidence>
<evidence type="ECO:0008006" key="7">
    <source>
        <dbReference type="Google" id="ProtNLM"/>
    </source>
</evidence>
<dbReference type="Pfam" id="PF00465">
    <property type="entry name" value="Fe-ADH"/>
    <property type="match status" value="1"/>
</dbReference>
<dbReference type="RefSeq" id="WP_106153065.1">
    <property type="nucleotide sequence ID" value="NZ_PVTS01000007.1"/>
</dbReference>
<evidence type="ECO:0000313" key="6">
    <source>
        <dbReference type="Proteomes" id="UP000252733"/>
    </source>
</evidence>
<dbReference type="GO" id="GO:0046872">
    <property type="term" value="F:metal ion binding"/>
    <property type="evidence" value="ECO:0007669"/>
    <property type="project" value="InterPro"/>
</dbReference>
<organism evidence="5 6">
    <name type="scientific">Marinilabilia salmonicolor</name>
    <dbReference type="NCBI Taxonomy" id="989"/>
    <lineage>
        <taxon>Bacteria</taxon>
        <taxon>Pseudomonadati</taxon>
        <taxon>Bacteroidota</taxon>
        <taxon>Bacteroidia</taxon>
        <taxon>Marinilabiliales</taxon>
        <taxon>Marinilabiliaceae</taxon>
        <taxon>Marinilabilia</taxon>
    </lineage>
</organism>
<dbReference type="SUPFAM" id="SSF56796">
    <property type="entry name" value="Dehydroquinate synthase-like"/>
    <property type="match status" value="1"/>
</dbReference>
<dbReference type="EMBL" id="QPIZ01000003">
    <property type="protein sequence ID" value="RCW38730.1"/>
    <property type="molecule type" value="Genomic_DNA"/>
</dbReference>
<dbReference type="FunFam" id="3.40.50.1970:FF:000003">
    <property type="entry name" value="Alcohol dehydrogenase, iron-containing"/>
    <property type="match status" value="1"/>
</dbReference>
<dbReference type="GO" id="GO:1990002">
    <property type="term" value="F:methylglyoxal reductase (NADPH) (acetol producing) activity"/>
    <property type="evidence" value="ECO:0007669"/>
    <property type="project" value="TreeGrafter"/>
</dbReference>
<dbReference type="CDD" id="cd08187">
    <property type="entry name" value="BDH"/>
    <property type="match status" value="1"/>
</dbReference>
<dbReference type="OrthoDB" id="9801156at2"/>
<feature type="domain" description="Alcohol dehydrogenase iron-type/glycerol dehydrogenase GldA" evidence="3">
    <location>
        <begin position="9"/>
        <end position="177"/>
    </location>
</feature>